<dbReference type="Proteomes" id="UP000315295">
    <property type="component" value="Unassembled WGS sequence"/>
</dbReference>
<dbReference type="EMBL" id="VIEB01001074">
    <property type="protein sequence ID" value="TQD75757.1"/>
    <property type="molecule type" value="Genomic_DNA"/>
</dbReference>
<proteinExistence type="predicted"/>
<accession>A0A540KNJ2</accession>
<evidence type="ECO:0000313" key="1">
    <source>
        <dbReference type="EMBL" id="TQD75757.1"/>
    </source>
</evidence>
<comment type="caution">
    <text evidence="1">The sequence shown here is derived from an EMBL/GenBank/DDBJ whole genome shotgun (WGS) entry which is preliminary data.</text>
</comment>
<reference evidence="1 2" key="1">
    <citation type="journal article" date="2019" name="G3 (Bethesda)">
        <title>Sequencing of a Wild Apple (Malus baccata) Genome Unravels the Differences Between Cultivated and Wild Apple Species Regarding Disease Resistance and Cold Tolerance.</title>
        <authorList>
            <person name="Chen X."/>
        </authorList>
    </citation>
    <scope>NUCLEOTIDE SEQUENCE [LARGE SCALE GENOMIC DNA]</scope>
    <source>
        <strain evidence="2">cv. Shandingzi</strain>
        <tissue evidence="1">Leaves</tissue>
    </source>
</reference>
<name>A0A540KNJ2_MALBA</name>
<evidence type="ECO:0000313" key="2">
    <source>
        <dbReference type="Proteomes" id="UP000315295"/>
    </source>
</evidence>
<organism evidence="1 2">
    <name type="scientific">Malus baccata</name>
    <name type="common">Siberian crab apple</name>
    <name type="synonym">Pyrus baccata</name>
    <dbReference type="NCBI Taxonomy" id="106549"/>
    <lineage>
        <taxon>Eukaryota</taxon>
        <taxon>Viridiplantae</taxon>
        <taxon>Streptophyta</taxon>
        <taxon>Embryophyta</taxon>
        <taxon>Tracheophyta</taxon>
        <taxon>Spermatophyta</taxon>
        <taxon>Magnoliopsida</taxon>
        <taxon>eudicotyledons</taxon>
        <taxon>Gunneridae</taxon>
        <taxon>Pentapetalae</taxon>
        <taxon>rosids</taxon>
        <taxon>fabids</taxon>
        <taxon>Rosales</taxon>
        <taxon>Rosaceae</taxon>
        <taxon>Amygdaloideae</taxon>
        <taxon>Maleae</taxon>
        <taxon>Malus</taxon>
    </lineage>
</organism>
<protein>
    <submittedName>
        <fullName evidence="1">Uncharacterized protein</fullName>
    </submittedName>
</protein>
<gene>
    <name evidence="1" type="ORF">C1H46_038730</name>
</gene>
<keyword evidence="2" id="KW-1185">Reference proteome</keyword>
<dbReference type="AlphaFoldDB" id="A0A540KNJ2"/>
<sequence>MGKVWVRETNASSSRSTTGRVIALTEEAATLKGQLVAQDKKMNMILRALQMSGLQIPMLALDLALPSTFQLFRTADTQ</sequence>